<feature type="region of interest" description="Disordered" evidence="2">
    <location>
        <begin position="1"/>
        <end position="21"/>
    </location>
</feature>
<evidence type="ECO:0000259" key="3">
    <source>
        <dbReference type="Pfam" id="PF01619"/>
    </source>
</evidence>
<dbReference type="InterPro" id="IPR002872">
    <property type="entry name" value="Proline_DH_dom"/>
</dbReference>
<keyword evidence="6" id="KW-1185">Reference proteome</keyword>
<keyword evidence="1" id="KW-0560">Oxidoreductase</keyword>
<reference evidence="5" key="1">
    <citation type="journal article" date="2019" name="PLoS Negl. Trop. Dis.">
        <title>Revisiting the worldwide diversity of Leptospira species in the environment.</title>
        <authorList>
            <person name="Vincent A.T."/>
            <person name="Schiettekatte O."/>
            <person name="Bourhy P."/>
            <person name="Veyrier F.J."/>
            <person name="Picardeau M."/>
        </authorList>
    </citation>
    <scope>NUCLEOTIDE SEQUENCE [LARGE SCALE GENOMIC DNA]</scope>
    <source>
        <strain evidence="5">SSS9</strain>
    </source>
</reference>
<evidence type="ECO:0000313" key="5">
    <source>
        <dbReference type="EMBL" id="TGK05068.1"/>
    </source>
</evidence>
<dbReference type="InterPro" id="IPR015659">
    <property type="entry name" value="Proline_oxidase"/>
</dbReference>
<evidence type="ECO:0000256" key="2">
    <source>
        <dbReference type="SAM" id="MobiDB-lite"/>
    </source>
</evidence>
<dbReference type="EMBL" id="RQEP01000010">
    <property type="protein sequence ID" value="TGK05068.1"/>
    <property type="molecule type" value="Genomic_DNA"/>
</dbReference>
<dbReference type="Proteomes" id="UP000297453">
    <property type="component" value="Unassembled WGS sequence"/>
</dbReference>
<feature type="domain" description="Proline utilization A N-terminal" evidence="4">
    <location>
        <begin position="20"/>
        <end position="132"/>
    </location>
</feature>
<comment type="caution">
    <text evidence="5">The sequence shown here is derived from an EMBL/GenBank/DDBJ whole genome shotgun (WGS) entry which is preliminary data.</text>
</comment>
<dbReference type="Gene3D" id="3.20.20.220">
    <property type="match status" value="1"/>
</dbReference>
<dbReference type="GO" id="GO:0010133">
    <property type="term" value="P:L-proline catabolic process to L-glutamate"/>
    <property type="evidence" value="ECO:0007669"/>
    <property type="project" value="TreeGrafter"/>
</dbReference>
<organism evidence="5 6">
    <name type="scientific">Leptospira semungkisensis</name>
    <dbReference type="NCBI Taxonomy" id="2484985"/>
    <lineage>
        <taxon>Bacteria</taxon>
        <taxon>Pseudomonadati</taxon>
        <taxon>Spirochaetota</taxon>
        <taxon>Spirochaetia</taxon>
        <taxon>Leptospirales</taxon>
        <taxon>Leptospiraceae</taxon>
        <taxon>Leptospira</taxon>
    </lineage>
</organism>
<sequence>MKAIEENTSLPNSSERTDPEPRILEQGKELFRLSDTFESGSFSSYNLFSKSLLFLEDRPNLKLQAFRFADLFPSLNSLSLIARYIRLYFVETPTELPKWMVGLLAISLTNPLTGSMVALSARVGIKFVAKFFILGRTFDSERSKILSRYKNGICATIDILGEAVLSEKEAERYSKEYLLLLDEISKDKELSKIRERVFINEPVGNVSVKCSSLYSQLDPLAHHSSVQNLKEKLRPILSSAVSKNIFINLDMEQYETKEILLDTALQIFSEPEFADYPHFGLVIQAYLRSSQSDLHRIIEYSKKRKYPLTIRLVKGAYWEYEMIQAAQKGWEAPVFLKKSDTDKNYEECISLLLKSYPHIRPAFASHNIRSLSCAFVRAKEFSVPNDFFEVQMLYGMGDSYKKAIRHLGISVREYSPIGEVIPGMAYLVRRLLENSTNEGFLKNINANKKDRESLLILENRS</sequence>
<gene>
    <name evidence="5" type="ORF">EHO59_09525</name>
</gene>
<dbReference type="PANTHER" id="PTHR13914:SF0">
    <property type="entry name" value="PROLINE DEHYDROGENASE 1, MITOCHONDRIAL"/>
    <property type="match status" value="1"/>
</dbReference>
<dbReference type="Pfam" id="PF01619">
    <property type="entry name" value="Pro_dh"/>
    <property type="match status" value="1"/>
</dbReference>
<dbReference type="PANTHER" id="PTHR13914">
    <property type="entry name" value="PROLINE OXIDASE"/>
    <property type="match status" value="1"/>
</dbReference>
<dbReference type="AlphaFoldDB" id="A0A4R9G0Z1"/>
<protein>
    <submittedName>
        <fullName evidence="5">1-pyrroline-5-carboxylate dehydrogenase</fullName>
    </submittedName>
</protein>
<proteinExistence type="predicted"/>
<evidence type="ECO:0000259" key="4">
    <source>
        <dbReference type="Pfam" id="PF18083"/>
    </source>
</evidence>
<name>A0A4R9G0Z1_9LEPT</name>
<dbReference type="InterPro" id="IPR029041">
    <property type="entry name" value="FAD-linked_oxidoreductase-like"/>
</dbReference>
<dbReference type="RefSeq" id="WP_135587270.1">
    <property type="nucleotide sequence ID" value="NZ_RQEP01000010.1"/>
</dbReference>
<dbReference type="GO" id="GO:0071949">
    <property type="term" value="F:FAD binding"/>
    <property type="evidence" value="ECO:0007669"/>
    <property type="project" value="TreeGrafter"/>
</dbReference>
<feature type="domain" description="Proline dehydrogenase" evidence="3">
    <location>
        <begin position="145"/>
        <end position="442"/>
    </location>
</feature>
<dbReference type="InterPro" id="IPR041514">
    <property type="entry name" value="PutA_N"/>
</dbReference>
<evidence type="ECO:0000313" key="6">
    <source>
        <dbReference type="Proteomes" id="UP000297453"/>
    </source>
</evidence>
<dbReference type="Pfam" id="PF18083">
    <property type="entry name" value="PutA_N"/>
    <property type="match status" value="1"/>
</dbReference>
<accession>A0A4R9G0Z1</accession>
<dbReference type="SUPFAM" id="SSF51730">
    <property type="entry name" value="FAD-linked oxidoreductase"/>
    <property type="match status" value="1"/>
</dbReference>
<dbReference type="OrthoDB" id="9773461at2"/>
<feature type="compositionally biased region" description="Polar residues" evidence="2">
    <location>
        <begin position="1"/>
        <end position="14"/>
    </location>
</feature>
<dbReference type="GO" id="GO:0004657">
    <property type="term" value="F:proline dehydrogenase activity"/>
    <property type="evidence" value="ECO:0007669"/>
    <property type="project" value="InterPro"/>
</dbReference>
<evidence type="ECO:0000256" key="1">
    <source>
        <dbReference type="ARBA" id="ARBA00023002"/>
    </source>
</evidence>